<gene>
    <name evidence="3" type="primary">rlpA</name>
    <name evidence="7" type="ORF">SAMN02745181_1195</name>
</gene>
<keyword evidence="1 3" id="KW-0456">Lyase</keyword>
<dbReference type="STRING" id="1123071.SAMN02745181_1195"/>
<evidence type="ECO:0000256" key="4">
    <source>
        <dbReference type="RuleBase" id="RU003495"/>
    </source>
</evidence>
<sequence length="168" mass="19037">MKPVFLALLLPIILLASCASPSGYDGYMTRPYTVRSVHYTPMSVNQALYYDETGEASWYNESSWFGLKRGNTSLGEKVQAWHVTGAHKTLPLPCRVKVTNLSNGKELKLRLNDRGPFIPGRIIDLTPRAAKKLGFHEHGITKVRVQVLSVGDGKYEKKRPRKKRFLFF</sequence>
<evidence type="ECO:0000256" key="1">
    <source>
        <dbReference type="ARBA" id="ARBA00023239"/>
    </source>
</evidence>
<evidence type="ECO:0000256" key="3">
    <source>
        <dbReference type="HAMAP-Rule" id="MF_02071"/>
    </source>
</evidence>
<dbReference type="InterPro" id="IPR012997">
    <property type="entry name" value="RplA"/>
</dbReference>
<dbReference type="InterPro" id="IPR034718">
    <property type="entry name" value="RlpA"/>
</dbReference>
<proteinExistence type="inferred from homology"/>
<evidence type="ECO:0000256" key="5">
    <source>
        <dbReference type="SAM" id="SignalP"/>
    </source>
</evidence>
<evidence type="ECO:0000313" key="8">
    <source>
        <dbReference type="Proteomes" id="UP000184510"/>
    </source>
</evidence>
<dbReference type="GO" id="GO:0071555">
    <property type="term" value="P:cell wall organization"/>
    <property type="evidence" value="ECO:0007669"/>
    <property type="project" value="UniProtKB-KW"/>
</dbReference>
<keyword evidence="5" id="KW-0732">Signal</keyword>
<feature type="chain" id="PRO_5013409541" description="Probable endolytic peptidoglycan transglycosylase RlpA" evidence="5">
    <location>
        <begin position="22"/>
        <end position="168"/>
    </location>
</feature>
<dbReference type="InterPro" id="IPR009009">
    <property type="entry name" value="RlpA-like_DPBB"/>
</dbReference>
<keyword evidence="8" id="KW-1185">Reference proteome</keyword>
<dbReference type="PROSITE" id="PS51257">
    <property type="entry name" value="PROKAR_LIPOPROTEIN"/>
    <property type="match status" value="1"/>
</dbReference>
<dbReference type="InParanoid" id="A0A1M6GKK8"/>
<dbReference type="GO" id="GO:0008932">
    <property type="term" value="F:lytic endotransglycosylase activity"/>
    <property type="evidence" value="ECO:0007669"/>
    <property type="project" value="UniProtKB-UniRule"/>
</dbReference>
<comment type="function">
    <text evidence="3">Lytic transglycosylase with a strong preference for naked glycan strands that lack stem peptides.</text>
</comment>
<organism evidence="7 8">
    <name type="scientific">Rubritalea squalenifaciens DSM 18772</name>
    <dbReference type="NCBI Taxonomy" id="1123071"/>
    <lineage>
        <taxon>Bacteria</taxon>
        <taxon>Pseudomonadati</taxon>
        <taxon>Verrucomicrobiota</taxon>
        <taxon>Verrucomicrobiia</taxon>
        <taxon>Verrucomicrobiales</taxon>
        <taxon>Rubritaleaceae</taxon>
        <taxon>Rubritalea</taxon>
    </lineage>
</organism>
<dbReference type="RefSeq" id="WP_200797075.1">
    <property type="nucleotide sequence ID" value="NZ_FQYR01000003.1"/>
</dbReference>
<dbReference type="CDD" id="cd22268">
    <property type="entry name" value="DPBB_RlpA-like"/>
    <property type="match status" value="1"/>
</dbReference>
<dbReference type="GO" id="GO:0005886">
    <property type="term" value="C:plasma membrane"/>
    <property type="evidence" value="ECO:0007669"/>
    <property type="project" value="UniProtKB-SubCell"/>
</dbReference>
<feature type="domain" description="RlpA-like protein double-psi beta-barrel" evidence="6">
    <location>
        <begin position="53"/>
        <end position="145"/>
    </location>
</feature>
<keyword evidence="3 7" id="KW-0449">Lipoprotein</keyword>
<dbReference type="AlphaFoldDB" id="A0A1M6GKK8"/>
<keyword evidence="3" id="KW-1003">Cell membrane</keyword>
<dbReference type="InterPro" id="IPR036908">
    <property type="entry name" value="RlpA-like_sf"/>
</dbReference>
<keyword evidence="3" id="KW-0564">Palmitate</keyword>
<keyword evidence="3" id="KW-0472">Membrane</keyword>
<name>A0A1M6GKK8_9BACT</name>
<protein>
    <recommendedName>
        <fullName evidence="3">Probable endolytic peptidoglycan transglycosylase RlpA</fullName>
        <ecNumber evidence="3">4.2.2.-</ecNumber>
    </recommendedName>
</protein>
<evidence type="ECO:0000313" key="7">
    <source>
        <dbReference type="EMBL" id="SHJ10459.1"/>
    </source>
</evidence>
<keyword evidence="2 3" id="KW-0961">Cell wall biogenesis/degradation</keyword>
<dbReference type="Pfam" id="PF03330">
    <property type="entry name" value="DPBB_1"/>
    <property type="match status" value="1"/>
</dbReference>
<dbReference type="SUPFAM" id="SSF50685">
    <property type="entry name" value="Barwin-like endoglucanases"/>
    <property type="match status" value="1"/>
</dbReference>
<evidence type="ECO:0000256" key="2">
    <source>
        <dbReference type="ARBA" id="ARBA00023316"/>
    </source>
</evidence>
<dbReference type="GO" id="GO:0000270">
    <property type="term" value="P:peptidoglycan metabolic process"/>
    <property type="evidence" value="ECO:0007669"/>
    <property type="project" value="UniProtKB-UniRule"/>
</dbReference>
<comment type="similarity">
    <text evidence="3 4">Belongs to the RlpA family.</text>
</comment>
<dbReference type="EMBL" id="FQYR01000003">
    <property type="protein sequence ID" value="SHJ10459.1"/>
    <property type="molecule type" value="Genomic_DNA"/>
</dbReference>
<evidence type="ECO:0000259" key="6">
    <source>
        <dbReference type="Pfam" id="PF03330"/>
    </source>
</evidence>
<dbReference type="EC" id="4.2.2.-" evidence="3"/>
<comment type="subcellular location">
    <subcellularLocation>
        <location evidence="3">Cell membrane</location>
        <topology evidence="3">Lipid-anchor</topology>
    </subcellularLocation>
</comment>
<dbReference type="NCBIfam" id="TIGR00413">
    <property type="entry name" value="rlpA"/>
    <property type="match status" value="1"/>
</dbReference>
<reference evidence="7 8" key="1">
    <citation type="submission" date="2016-11" db="EMBL/GenBank/DDBJ databases">
        <authorList>
            <person name="Jaros S."/>
            <person name="Januszkiewicz K."/>
            <person name="Wedrychowicz H."/>
        </authorList>
    </citation>
    <scope>NUCLEOTIDE SEQUENCE [LARGE SCALE GENOMIC DNA]</scope>
    <source>
        <strain evidence="7 8">DSM 18772</strain>
    </source>
</reference>
<dbReference type="Gene3D" id="2.40.40.10">
    <property type="entry name" value="RlpA-like domain"/>
    <property type="match status" value="1"/>
</dbReference>
<accession>A0A1M6GKK8</accession>
<dbReference type="PANTHER" id="PTHR34183">
    <property type="entry name" value="ENDOLYTIC PEPTIDOGLYCAN TRANSGLYCOSYLASE RLPA"/>
    <property type="match status" value="1"/>
</dbReference>
<feature type="signal peptide" evidence="5">
    <location>
        <begin position="1"/>
        <end position="21"/>
    </location>
</feature>
<dbReference type="HAMAP" id="MF_02071">
    <property type="entry name" value="RlpA"/>
    <property type="match status" value="1"/>
</dbReference>
<dbReference type="PANTHER" id="PTHR34183:SF1">
    <property type="entry name" value="ENDOLYTIC PEPTIDOGLYCAN TRANSGLYCOSYLASE RLPA"/>
    <property type="match status" value="1"/>
</dbReference>
<dbReference type="Proteomes" id="UP000184510">
    <property type="component" value="Unassembled WGS sequence"/>
</dbReference>